<dbReference type="SUPFAM" id="SSF55961">
    <property type="entry name" value="Bet v1-like"/>
    <property type="match status" value="1"/>
</dbReference>
<dbReference type="AlphaFoldDB" id="A0AAW8NGY5"/>
<organism evidence="1 2">
    <name type="scientific">Pseudarthrobacter oxydans</name>
    <name type="common">Arthrobacter oxydans</name>
    <dbReference type="NCBI Taxonomy" id="1671"/>
    <lineage>
        <taxon>Bacteria</taxon>
        <taxon>Bacillati</taxon>
        <taxon>Actinomycetota</taxon>
        <taxon>Actinomycetes</taxon>
        <taxon>Micrococcales</taxon>
        <taxon>Micrococcaceae</taxon>
        <taxon>Pseudarthrobacter</taxon>
    </lineage>
</organism>
<evidence type="ECO:0000313" key="2">
    <source>
        <dbReference type="Proteomes" id="UP001262032"/>
    </source>
</evidence>
<evidence type="ECO:0000313" key="1">
    <source>
        <dbReference type="EMBL" id="MDR7166151.1"/>
    </source>
</evidence>
<dbReference type="RefSeq" id="WP_310114716.1">
    <property type="nucleotide sequence ID" value="NZ_JAVDTN010000028.1"/>
</dbReference>
<comment type="caution">
    <text evidence="1">The sequence shown here is derived from an EMBL/GenBank/DDBJ whole genome shotgun (WGS) entry which is preliminary data.</text>
</comment>
<proteinExistence type="predicted"/>
<dbReference type="CDD" id="cd07812">
    <property type="entry name" value="SRPBCC"/>
    <property type="match status" value="1"/>
</dbReference>
<evidence type="ECO:0008006" key="3">
    <source>
        <dbReference type="Google" id="ProtNLM"/>
    </source>
</evidence>
<dbReference type="GeneID" id="97424596"/>
<accession>A0AAW8NGY5</accession>
<dbReference type="EMBL" id="JAVDWN010000029">
    <property type="protein sequence ID" value="MDR7166151.1"/>
    <property type="molecule type" value="Genomic_DNA"/>
</dbReference>
<dbReference type="InterPro" id="IPR023393">
    <property type="entry name" value="START-like_dom_sf"/>
</dbReference>
<reference evidence="1" key="1">
    <citation type="submission" date="2023-07" db="EMBL/GenBank/DDBJ databases">
        <title>Sorghum-associated microbial communities from plants grown in Nebraska, USA.</title>
        <authorList>
            <person name="Schachtman D."/>
        </authorList>
    </citation>
    <scope>NUCLEOTIDE SEQUENCE</scope>
    <source>
        <strain evidence="1">BE261</strain>
    </source>
</reference>
<gene>
    <name evidence="1" type="ORF">J2X12_004205</name>
</gene>
<name>A0AAW8NGY5_PSEOX</name>
<dbReference type="InterPro" id="IPR019587">
    <property type="entry name" value="Polyketide_cyclase/dehydratase"/>
</dbReference>
<dbReference type="Gene3D" id="3.30.530.20">
    <property type="match status" value="1"/>
</dbReference>
<protein>
    <recommendedName>
        <fullName evidence="3">Polyketide cyclase</fullName>
    </recommendedName>
</protein>
<dbReference type="Proteomes" id="UP001262032">
    <property type="component" value="Unassembled WGS sequence"/>
</dbReference>
<sequence length="168" mass="18375">MNQSSIRQYQESITVPASAEALYDLVSDITRTGEWSPVCTSCWWDDEDRAGQPGAWFTGRNELPQRTWETRSQVVAAGRGREFAWVVGGRFVRWGFTLAPADGGTTLTESWEFLPEGIAMFGEKYGADADAQIADRTRQALDGIPKTLAAIKRIAESAAGGNTRVAKG</sequence>
<dbReference type="Pfam" id="PF10604">
    <property type="entry name" value="Polyketide_cyc2"/>
    <property type="match status" value="1"/>
</dbReference>